<organism evidence="2 3">
    <name type="scientific">Psychrobacter cryohalolentis (strain ATCC BAA-1226 / DSM 17306 / VKM B-2378 / K5)</name>
    <dbReference type="NCBI Taxonomy" id="335284"/>
    <lineage>
        <taxon>Bacteria</taxon>
        <taxon>Pseudomonadati</taxon>
        <taxon>Pseudomonadota</taxon>
        <taxon>Gammaproteobacteria</taxon>
        <taxon>Moraxellales</taxon>
        <taxon>Moraxellaceae</taxon>
        <taxon>Psychrobacter</taxon>
    </lineage>
</organism>
<evidence type="ECO:0000313" key="2">
    <source>
        <dbReference type="EMBL" id="ABE75750.1"/>
    </source>
</evidence>
<dbReference type="AlphaFoldDB" id="Q1Q9A3"/>
<feature type="domain" description="Polymerase/histidinol phosphatase N-terminal" evidence="1">
    <location>
        <begin position="25"/>
        <end position="90"/>
    </location>
</feature>
<dbReference type="Pfam" id="PF02811">
    <property type="entry name" value="PHP"/>
    <property type="match status" value="1"/>
</dbReference>
<name>Q1Q9A3_PSYCK</name>
<gene>
    <name evidence="2" type="ordered locus">Pcryo_1973</name>
</gene>
<dbReference type="InterPro" id="IPR003141">
    <property type="entry name" value="Pol/His_phosphatase_N"/>
</dbReference>
<evidence type="ECO:0000259" key="1">
    <source>
        <dbReference type="SMART" id="SM00481"/>
    </source>
</evidence>
<dbReference type="STRING" id="335284.Pcryo_1973"/>
<dbReference type="KEGG" id="pcr:Pcryo_1973"/>
<dbReference type="PANTHER" id="PTHR42924">
    <property type="entry name" value="EXONUCLEASE"/>
    <property type="match status" value="1"/>
</dbReference>
<reference evidence="2" key="1">
    <citation type="submission" date="2006-03" db="EMBL/GenBank/DDBJ databases">
        <title>Complete sequence of chromosome of Psychrobacter cryohalolentis K5.</title>
        <authorList>
            <consortium name="US DOE Joint Genome Institute"/>
            <person name="Copeland A."/>
            <person name="Lucas S."/>
            <person name="Lapidus A."/>
            <person name="Barry K."/>
            <person name="Detter J.C."/>
            <person name="Glavina del Rio T."/>
            <person name="Hammon N."/>
            <person name="Israni S."/>
            <person name="Dalin E."/>
            <person name="Tice H."/>
            <person name="Pitluck S."/>
            <person name="Brettin T."/>
            <person name="Bruce D."/>
            <person name="Han C."/>
            <person name="Tapia R."/>
            <person name="Sims D.R."/>
            <person name="Gilna P."/>
            <person name="Schmutz J."/>
            <person name="Larimer F."/>
            <person name="Land M."/>
            <person name="Hauser L."/>
            <person name="Kyrpides N."/>
            <person name="Kim E."/>
            <person name="Richardson P."/>
        </authorList>
    </citation>
    <scope>NUCLEOTIDE SEQUENCE</scope>
    <source>
        <strain evidence="2">K5</strain>
    </source>
</reference>
<dbReference type="InterPro" id="IPR004013">
    <property type="entry name" value="PHP_dom"/>
</dbReference>
<proteinExistence type="predicted"/>
<dbReference type="GO" id="GO:0035312">
    <property type="term" value="F:5'-3' DNA exonuclease activity"/>
    <property type="evidence" value="ECO:0007669"/>
    <property type="project" value="TreeGrafter"/>
</dbReference>
<evidence type="ECO:0000313" key="3">
    <source>
        <dbReference type="Proteomes" id="UP000002425"/>
    </source>
</evidence>
<dbReference type="HOGENOM" id="CLU_067347_0_0_6"/>
<dbReference type="Gene3D" id="1.10.150.650">
    <property type="match status" value="1"/>
</dbReference>
<dbReference type="Proteomes" id="UP000002425">
    <property type="component" value="Chromosome"/>
</dbReference>
<dbReference type="eggNOG" id="COG0613">
    <property type="taxonomic scope" value="Bacteria"/>
</dbReference>
<dbReference type="CDD" id="cd07438">
    <property type="entry name" value="PHP_HisPPase_AMP"/>
    <property type="match status" value="1"/>
</dbReference>
<dbReference type="GO" id="GO:0004534">
    <property type="term" value="F:5'-3' RNA exonuclease activity"/>
    <property type="evidence" value="ECO:0007669"/>
    <property type="project" value="TreeGrafter"/>
</dbReference>
<dbReference type="SMART" id="SM00481">
    <property type="entry name" value="POLIIIAc"/>
    <property type="match status" value="1"/>
</dbReference>
<protein>
    <submittedName>
        <fullName evidence="2">PHP-like protein</fullName>
    </submittedName>
</protein>
<dbReference type="InterPro" id="IPR016195">
    <property type="entry name" value="Pol/histidinol_Pase-like"/>
</dbReference>
<sequence length="315" mass="34550">MSCFGTFNLILLKNIQNSKACFMKIDLHCHSTCSDGTYAPAEVVQRAHTAGINVLALTDHDTLLGIDEARAAAEACNIQLINGVEISCEHTLSGGYGKNKSTNKIIHVLGLDFTDREKMHATLQQLQDSRATRGQRITEKLSKLLGIDYDELWQAVLAKASGNPQAVGRAHIGQVLFERGEVKTVQKAFDKYLADNKPAYVAIEALTMQRGIELIQECGGKAVLAHPTRYQLSATRVRKLIEEFAQLGGDACELPANSEPVSTRKMVDRSIAEHKLAASIGSDFHGSNMPWRRLGDVPNMHPEQQGIWQSFAALS</sequence>
<keyword evidence="3" id="KW-1185">Reference proteome</keyword>
<dbReference type="Gene3D" id="3.20.20.140">
    <property type="entry name" value="Metal-dependent hydrolases"/>
    <property type="match status" value="1"/>
</dbReference>
<dbReference type="PANTHER" id="PTHR42924:SF3">
    <property type="entry name" value="POLYMERASE_HISTIDINOL PHOSPHATASE N-TERMINAL DOMAIN-CONTAINING PROTEIN"/>
    <property type="match status" value="1"/>
</dbReference>
<accession>Q1Q9A3</accession>
<dbReference type="InterPro" id="IPR052018">
    <property type="entry name" value="PHP_domain"/>
</dbReference>
<dbReference type="EMBL" id="CP000323">
    <property type="protein sequence ID" value="ABE75750.1"/>
    <property type="molecule type" value="Genomic_DNA"/>
</dbReference>
<dbReference type="SUPFAM" id="SSF89550">
    <property type="entry name" value="PHP domain-like"/>
    <property type="match status" value="1"/>
</dbReference>